<dbReference type="KEGG" id="mrtj:KHC33_12075"/>
<dbReference type="Proteomes" id="UP000680656">
    <property type="component" value="Chromosome"/>
</dbReference>
<dbReference type="Gene3D" id="3.40.50.2300">
    <property type="match status" value="2"/>
</dbReference>
<keyword evidence="6" id="KW-1185">Reference proteome</keyword>
<comment type="subcellular location">
    <subcellularLocation>
        <location evidence="1">Cell envelope</location>
    </subcellularLocation>
</comment>
<dbReference type="PANTHER" id="PTHR46847">
    <property type="entry name" value="D-ALLOSE-BINDING PERIPLASMIC PROTEIN-RELATED"/>
    <property type="match status" value="1"/>
</dbReference>
<dbReference type="GO" id="GO:0030246">
    <property type="term" value="F:carbohydrate binding"/>
    <property type="evidence" value="ECO:0007669"/>
    <property type="project" value="UniProtKB-ARBA"/>
</dbReference>
<proteinExistence type="inferred from homology"/>
<dbReference type="CDD" id="cd01536">
    <property type="entry name" value="PBP1_ABC_sugar_binding-like"/>
    <property type="match status" value="1"/>
</dbReference>
<dbReference type="GeneID" id="65097933"/>
<feature type="domain" description="Periplasmic binding protein" evidence="4">
    <location>
        <begin position="39"/>
        <end position="306"/>
    </location>
</feature>
<comment type="similarity">
    <text evidence="2">Belongs to the bacterial solute-binding protein 2 family.</text>
</comment>
<evidence type="ECO:0000256" key="2">
    <source>
        <dbReference type="ARBA" id="ARBA00007639"/>
    </source>
</evidence>
<name>A0A8E7B0B8_9EURY</name>
<organism evidence="5 6">
    <name type="scientific">Methanospirillum purgamenti</name>
    <dbReference type="NCBI Taxonomy" id="2834276"/>
    <lineage>
        <taxon>Archaea</taxon>
        <taxon>Methanobacteriati</taxon>
        <taxon>Methanobacteriota</taxon>
        <taxon>Stenosarchaea group</taxon>
        <taxon>Methanomicrobia</taxon>
        <taxon>Methanomicrobiales</taxon>
        <taxon>Methanospirillaceae</taxon>
        <taxon>Methanospirillum</taxon>
    </lineage>
</organism>
<keyword evidence="3" id="KW-0732">Signal</keyword>
<evidence type="ECO:0000259" key="4">
    <source>
        <dbReference type="Pfam" id="PF13407"/>
    </source>
</evidence>
<dbReference type="Pfam" id="PF13407">
    <property type="entry name" value="Peripla_BP_4"/>
    <property type="match status" value="1"/>
</dbReference>
<protein>
    <submittedName>
        <fullName evidence="5">Sugar ABC transporter substrate-binding protein</fullName>
    </submittedName>
</protein>
<evidence type="ECO:0000313" key="5">
    <source>
        <dbReference type="EMBL" id="QVV88067.1"/>
    </source>
</evidence>
<sequence length="344" mass="37475">MRSQNLFIHLFLISILLFMAGTGVLSENILSVPDSSYNIGIIPSGSSSPFHQELIHAANKTASESNWTVIILTPDEETNISFQEDAMNTLISGDVDLICLNTLDTDKLADEIREAESANIPVFLYNTLVPAKTQNITEYIGYDQYTGAYTMGVYAARTLADLKNETQETVQGRAFILRGLPGFHADQRTSGFIDGLSTSPGIEIVGEQVAGWDRETARSITKDVLKEDPTIDIFYGNSDEMAIGAALAVQEFGKKVNDEILCLGIDGNMPTLEMIRNKTITATLGVYPEKMGETLIIHAKKVLDGESVPIYLKTPAVVIDSANLDAYLNGSLWTDPVSSGPEQN</sequence>
<dbReference type="PANTHER" id="PTHR46847:SF1">
    <property type="entry name" value="D-ALLOSE-BINDING PERIPLASMIC PROTEIN-RELATED"/>
    <property type="match status" value="1"/>
</dbReference>
<evidence type="ECO:0000313" key="6">
    <source>
        <dbReference type="Proteomes" id="UP000680656"/>
    </source>
</evidence>
<dbReference type="InterPro" id="IPR025997">
    <property type="entry name" value="SBP_2_dom"/>
</dbReference>
<reference evidence="5 6" key="1">
    <citation type="submission" date="2021-05" db="EMBL/GenBank/DDBJ databases">
        <title>A novel Methanospirillum isolate from a pyrite-forming mixed culture.</title>
        <authorList>
            <person name="Bunk B."/>
            <person name="Sproer C."/>
            <person name="Spring S."/>
            <person name="Pester M."/>
        </authorList>
    </citation>
    <scope>NUCLEOTIDE SEQUENCE [LARGE SCALE GENOMIC DNA]</scope>
    <source>
        <strain evidence="5 6">J.3.6.1-F.2.7.3</strain>
    </source>
</reference>
<evidence type="ECO:0000256" key="3">
    <source>
        <dbReference type="ARBA" id="ARBA00022729"/>
    </source>
</evidence>
<dbReference type="EMBL" id="CP075546">
    <property type="protein sequence ID" value="QVV88067.1"/>
    <property type="molecule type" value="Genomic_DNA"/>
</dbReference>
<dbReference type="RefSeq" id="WP_214418884.1">
    <property type="nucleotide sequence ID" value="NZ_CP075546.1"/>
</dbReference>
<dbReference type="AlphaFoldDB" id="A0A8E7B0B8"/>
<accession>A0A8E7B0B8</accession>
<evidence type="ECO:0000256" key="1">
    <source>
        <dbReference type="ARBA" id="ARBA00004196"/>
    </source>
</evidence>
<gene>
    <name evidence="5" type="ORF">KHC33_12075</name>
</gene>
<dbReference type="InterPro" id="IPR028082">
    <property type="entry name" value="Peripla_BP_I"/>
</dbReference>
<dbReference type="SUPFAM" id="SSF53822">
    <property type="entry name" value="Periplasmic binding protein-like I"/>
    <property type="match status" value="1"/>
</dbReference>